<evidence type="ECO:0000313" key="2">
    <source>
        <dbReference type="EMBL" id="GBO36872.1"/>
    </source>
</evidence>
<feature type="compositionally biased region" description="Polar residues" evidence="1">
    <location>
        <begin position="63"/>
        <end position="79"/>
    </location>
</feature>
<accession>A0A4Y2WKH7</accession>
<sequence length="133" mass="15143">MNVRESPMNVDNVFSTNVVENHPMNTRLTPGSNVGQSPAQCMSRIIVMRINNEGRESPPMNASRITNECPQSPKNVENNNECRESPHVENHQCMSRINNEGRESPNDVENHLMNVDNQRMSRITKRMLKSPSK</sequence>
<comment type="caution">
    <text evidence="2">The sequence shown here is derived from an EMBL/GenBank/DDBJ whole genome shotgun (WGS) entry which is preliminary data.</text>
</comment>
<protein>
    <submittedName>
        <fullName evidence="2">Uncharacterized protein</fullName>
    </submittedName>
</protein>
<dbReference type="AlphaFoldDB" id="A0A4Y2WKH7"/>
<keyword evidence="3" id="KW-1185">Reference proteome</keyword>
<dbReference type="Proteomes" id="UP000499080">
    <property type="component" value="Unassembled WGS sequence"/>
</dbReference>
<proteinExistence type="predicted"/>
<dbReference type="EMBL" id="BGPR01061148">
    <property type="protein sequence ID" value="GBO36872.1"/>
    <property type="molecule type" value="Genomic_DNA"/>
</dbReference>
<reference evidence="2 3" key="1">
    <citation type="journal article" date="2019" name="Sci. Rep.">
        <title>Orb-weaving spider Araneus ventricosus genome elucidates the spidroin gene catalogue.</title>
        <authorList>
            <person name="Kono N."/>
            <person name="Nakamura H."/>
            <person name="Ohtoshi R."/>
            <person name="Moran D.A.P."/>
            <person name="Shinohara A."/>
            <person name="Yoshida Y."/>
            <person name="Fujiwara M."/>
            <person name="Mori M."/>
            <person name="Tomita M."/>
            <person name="Arakawa K."/>
        </authorList>
    </citation>
    <scope>NUCLEOTIDE SEQUENCE [LARGE SCALE GENOMIC DNA]</scope>
</reference>
<feature type="compositionally biased region" description="Basic and acidic residues" evidence="1">
    <location>
        <begin position="80"/>
        <end position="90"/>
    </location>
</feature>
<organism evidence="2 3">
    <name type="scientific">Araneus ventricosus</name>
    <name type="common">Orbweaver spider</name>
    <name type="synonym">Epeira ventricosa</name>
    <dbReference type="NCBI Taxonomy" id="182803"/>
    <lineage>
        <taxon>Eukaryota</taxon>
        <taxon>Metazoa</taxon>
        <taxon>Ecdysozoa</taxon>
        <taxon>Arthropoda</taxon>
        <taxon>Chelicerata</taxon>
        <taxon>Arachnida</taxon>
        <taxon>Araneae</taxon>
        <taxon>Araneomorphae</taxon>
        <taxon>Entelegynae</taxon>
        <taxon>Araneoidea</taxon>
        <taxon>Araneidae</taxon>
        <taxon>Araneus</taxon>
    </lineage>
</organism>
<evidence type="ECO:0000256" key="1">
    <source>
        <dbReference type="SAM" id="MobiDB-lite"/>
    </source>
</evidence>
<name>A0A4Y2WKH7_ARAVE</name>
<feature type="region of interest" description="Disordered" evidence="1">
    <location>
        <begin position="54"/>
        <end position="90"/>
    </location>
</feature>
<gene>
    <name evidence="2" type="ORF">AVEN_162359_1</name>
</gene>
<evidence type="ECO:0000313" key="3">
    <source>
        <dbReference type="Proteomes" id="UP000499080"/>
    </source>
</evidence>